<dbReference type="EMBL" id="CATOUU010000834">
    <property type="protein sequence ID" value="CAI9952952.1"/>
    <property type="molecule type" value="Genomic_DNA"/>
</dbReference>
<accession>A0AA86QGQ9</accession>
<proteinExistence type="predicted"/>
<dbReference type="EMBL" id="CAXDID020000018">
    <property type="protein sequence ID" value="CAL5985394.1"/>
    <property type="molecule type" value="Genomic_DNA"/>
</dbReference>
<evidence type="ECO:0000313" key="3">
    <source>
        <dbReference type="Proteomes" id="UP001642409"/>
    </source>
</evidence>
<sequence length="112" mass="13088">MKRNLNSKYNLPAVLESISTTQVKFKNSMSFFEEYTCEASIHSASNTSNGTFPNSQLSKMKHKLEQIKFILAKMQKKLDRVEDFFEQIDQNIEVIKRNSKRILIKIQQNQSL</sequence>
<comment type="caution">
    <text evidence="1">The sequence shown here is derived from an EMBL/GenBank/DDBJ whole genome shotgun (WGS) entry which is preliminary data.</text>
</comment>
<organism evidence="1">
    <name type="scientific">Hexamita inflata</name>
    <dbReference type="NCBI Taxonomy" id="28002"/>
    <lineage>
        <taxon>Eukaryota</taxon>
        <taxon>Metamonada</taxon>
        <taxon>Diplomonadida</taxon>
        <taxon>Hexamitidae</taxon>
        <taxon>Hexamitinae</taxon>
        <taxon>Hexamita</taxon>
    </lineage>
</organism>
<evidence type="ECO:0000313" key="1">
    <source>
        <dbReference type="EMBL" id="CAI9952952.1"/>
    </source>
</evidence>
<evidence type="ECO:0000313" key="2">
    <source>
        <dbReference type="EMBL" id="CAL5985394.1"/>
    </source>
</evidence>
<name>A0AA86QGQ9_9EUKA</name>
<keyword evidence="3" id="KW-1185">Reference proteome</keyword>
<dbReference type="Proteomes" id="UP001642409">
    <property type="component" value="Unassembled WGS sequence"/>
</dbReference>
<reference evidence="1" key="1">
    <citation type="submission" date="2023-06" db="EMBL/GenBank/DDBJ databases">
        <authorList>
            <person name="Kurt Z."/>
        </authorList>
    </citation>
    <scope>NUCLEOTIDE SEQUENCE</scope>
</reference>
<protein>
    <submittedName>
        <fullName evidence="2">Hypothetical_protein</fullName>
    </submittedName>
</protein>
<dbReference type="AlphaFoldDB" id="A0AA86QGQ9"/>
<reference evidence="2 3" key="2">
    <citation type="submission" date="2024-07" db="EMBL/GenBank/DDBJ databases">
        <authorList>
            <person name="Akdeniz Z."/>
        </authorList>
    </citation>
    <scope>NUCLEOTIDE SEQUENCE [LARGE SCALE GENOMIC DNA]</scope>
</reference>
<gene>
    <name evidence="1" type="ORF">HINF_LOCUS40597</name>
    <name evidence="2" type="ORF">HINF_LOCUS8855</name>
</gene>